<dbReference type="Proteomes" id="UP000298133">
    <property type="component" value="Unassembled WGS sequence"/>
</dbReference>
<evidence type="ECO:0000256" key="1">
    <source>
        <dbReference type="ARBA" id="ARBA00038308"/>
    </source>
</evidence>
<dbReference type="Pfam" id="PF03695">
    <property type="entry name" value="UPF0149"/>
    <property type="match status" value="1"/>
</dbReference>
<dbReference type="InterPro" id="IPR011978">
    <property type="entry name" value="YgfB-like"/>
</dbReference>
<evidence type="ECO:0000313" key="2">
    <source>
        <dbReference type="EMBL" id="TFH68051.1"/>
    </source>
</evidence>
<dbReference type="GO" id="GO:0005829">
    <property type="term" value="C:cytosol"/>
    <property type="evidence" value="ECO:0007669"/>
    <property type="project" value="TreeGrafter"/>
</dbReference>
<accession>A0A4Y8UIS6</accession>
<dbReference type="SUPFAM" id="SSF101327">
    <property type="entry name" value="YgfB-like"/>
    <property type="match status" value="1"/>
</dbReference>
<dbReference type="PANTHER" id="PTHR37528:SF1">
    <property type="entry name" value="UPF0149 PROTEIN YGFB"/>
    <property type="match status" value="1"/>
</dbReference>
<proteinExistence type="inferred from homology"/>
<dbReference type="Gene3D" id="1.20.120.740">
    <property type="entry name" value="YgfB uncharacterised protein family UPF0149, PF03695"/>
    <property type="match status" value="1"/>
</dbReference>
<name>A0A4Y8UIS6_9GAMM</name>
<sequence length="224" mass="24290">MGVAAKGVNACSRPRCRPPRRLVQLLGNGARIAPLVRQKLWSVAVQFDQIEEFFYQLKVAVTPSSYHGFLCGRIAAGAVTIDELVVLSSDWLTLDEERVSAADDALRELIAAVVEGVSDDGFSFQLLLPSEELPLSERLAATGEWCGAFLSGVGEGLGGAFNVTEDGREALEDLAAIAQVSTELHGDDDEERDYAELCEYIRVAVQLLYDDLRGSEQPPAPTIH</sequence>
<organism evidence="2 3">
    <name type="scientific">Gammaproteobacteria bacterium LSUCC0057</name>
    <dbReference type="NCBI Taxonomy" id="2559237"/>
    <lineage>
        <taxon>Bacteria</taxon>
        <taxon>Pseudomonadati</taxon>
        <taxon>Pseudomonadota</taxon>
        <taxon>Gammaproteobacteria</taxon>
        <taxon>Cellvibrionales</taxon>
        <taxon>Porticoccaceae</taxon>
        <taxon>SAR92 clade</taxon>
    </lineage>
</organism>
<comment type="caution">
    <text evidence="2">The sequence shown here is derived from an EMBL/GenBank/DDBJ whole genome shotgun (WGS) entry which is preliminary data.</text>
</comment>
<dbReference type="EMBL" id="SPIA01000002">
    <property type="protein sequence ID" value="TFH68051.1"/>
    <property type="molecule type" value="Genomic_DNA"/>
</dbReference>
<keyword evidence="3" id="KW-1185">Reference proteome</keyword>
<gene>
    <name evidence="2" type="ORF">E3W66_07345</name>
</gene>
<comment type="similarity">
    <text evidence="1">Belongs to the UPF0149 family.</text>
</comment>
<dbReference type="AlphaFoldDB" id="A0A4Y8UIS6"/>
<dbReference type="InterPro" id="IPR036255">
    <property type="entry name" value="YgfB-like_sf"/>
</dbReference>
<protein>
    <submittedName>
        <fullName evidence="2">UPF0149 family protein</fullName>
    </submittedName>
</protein>
<evidence type="ECO:0000313" key="3">
    <source>
        <dbReference type="Proteomes" id="UP000298133"/>
    </source>
</evidence>
<dbReference type="OrthoDB" id="9783391at2"/>
<reference evidence="2 3" key="1">
    <citation type="submission" date="2019-03" db="EMBL/GenBank/DDBJ databases">
        <title>Draft genome of Gammaproteobacteria bacterium LSUCC0057, a member of the SAR92 clade.</title>
        <authorList>
            <person name="Lanclos V.C."/>
            <person name="Doiron C."/>
            <person name="Henson M.W."/>
            <person name="Thrash J.C."/>
        </authorList>
    </citation>
    <scope>NUCLEOTIDE SEQUENCE [LARGE SCALE GENOMIC DNA]</scope>
    <source>
        <strain evidence="2 3">LSUCC0057</strain>
    </source>
</reference>
<dbReference type="PANTHER" id="PTHR37528">
    <property type="entry name" value="UPF0149 PROTEIN YGFB"/>
    <property type="match status" value="1"/>
</dbReference>